<dbReference type="PANTHER" id="PTHR30399:SF1">
    <property type="entry name" value="UTP PYROPHOSPHATASE"/>
    <property type="match status" value="1"/>
</dbReference>
<dbReference type="GeneID" id="90449919"/>
<evidence type="ECO:0000313" key="3">
    <source>
        <dbReference type="Proteomes" id="UP001492541"/>
    </source>
</evidence>
<dbReference type="InterPro" id="IPR053136">
    <property type="entry name" value="UTP_pyrophosphatase-like"/>
</dbReference>
<evidence type="ECO:0000313" key="2">
    <source>
        <dbReference type="EMBL" id="XAT63470.1"/>
    </source>
</evidence>
<proteinExistence type="predicted"/>
<dbReference type="CDD" id="cd07344">
    <property type="entry name" value="M48_yhfN_like"/>
    <property type="match status" value="1"/>
</dbReference>
<gene>
    <name evidence="2" type="ORF">LPQ35_09460</name>
</gene>
<dbReference type="InterPro" id="IPR002725">
    <property type="entry name" value="YgjP-like_metallopeptidase"/>
</dbReference>
<sequence>MGSSAIRLIFQHQSCFDDKIVISIPDGRNPYVYLRNWIKGELRRKLEEYLSEYSSLMNVRFNRFFIKAHKSKWGSCSARKNLNFNIKLAALPEELVKYVVVHELTHLIERKHNRYFWLKVSRFCPDYNEKEKMLAKYWFVVHSNKLWLKLLEK</sequence>
<keyword evidence="3" id="KW-1185">Reference proteome</keyword>
<name>A0ABZ3H1N2_GEOAI</name>
<dbReference type="Proteomes" id="UP001492541">
    <property type="component" value="Chromosome"/>
</dbReference>
<dbReference type="Gene3D" id="3.30.2010.10">
    <property type="entry name" value="Metalloproteases ('zincins'), catalytic domain"/>
    <property type="match status" value="1"/>
</dbReference>
<dbReference type="Pfam" id="PF01863">
    <property type="entry name" value="YgjP-like"/>
    <property type="match status" value="1"/>
</dbReference>
<evidence type="ECO:0000259" key="1">
    <source>
        <dbReference type="Pfam" id="PF01863"/>
    </source>
</evidence>
<dbReference type="RefSeq" id="WP_193807437.1">
    <property type="nucleotide sequence ID" value="NZ_CP087714.1"/>
</dbReference>
<protein>
    <submittedName>
        <fullName evidence="2">M48 family metallopeptidase</fullName>
    </submittedName>
</protein>
<feature type="domain" description="YgjP-like metallopeptidase" evidence="1">
    <location>
        <begin position="31"/>
        <end position="136"/>
    </location>
</feature>
<reference evidence="2 3" key="1">
    <citation type="submission" date="2021-11" db="EMBL/GenBank/DDBJ databases">
        <title>Whole genome of Geoglobus acetivorans.</title>
        <authorList>
            <person name="Liu D."/>
        </authorList>
    </citation>
    <scope>NUCLEOTIDE SEQUENCE [LARGE SCALE GENOMIC DNA]</scope>
    <source>
        <strain evidence="2 3">SBH6</strain>
    </source>
</reference>
<accession>A0ABZ3H1N2</accession>
<dbReference type="EMBL" id="CP087714">
    <property type="protein sequence ID" value="XAT63470.1"/>
    <property type="molecule type" value="Genomic_DNA"/>
</dbReference>
<organism evidence="2 3">
    <name type="scientific">Geoglobus acetivorans</name>
    <dbReference type="NCBI Taxonomy" id="565033"/>
    <lineage>
        <taxon>Archaea</taxon>
        <taxon>Methanobacteriati</taxon>
        <taxon>Methanobacteriota</taxon>
        <taxon>Archaeoglobi</taxon>
        <taxon>Archaeoglobales</taxon>
        <taxon>Archaeoglobaceae</taxon>
        <taxon>Geoglobus</taxon>
    </lineage>
</organism>
<dbReference type="PANTHER" id="PTHR30399">
    <property type="entry name" value="UNCHARACTERIZED PROTEIN YGJP"/>
    <property type="match status" value="1"/>
</dbReference>